<evidence type="ECO:0000256" key="6">
    <source>
        <dbReference type="ARBA" id="ARBA00022490"/>
    </source>
</evidence>
<evidence type="ECO:0000256" key="9">
    <source>
        <dbReference type="ARBA" id="ARBA00022755"/>
    </source>
</evidence>
<keyword evidence="9 15" id="KW-0658">Purine biosynthesis</keyword>
<comment type="similarity">
    <text evidence="3 15">Belongs to the AIR synthase family.</text>
</comment>
<evidence type="ECO:0000256" key="4">
    <source>
        <dbReference type="ARBA" id="ARBA00013047"/>
    </source>
</evidence>
<evidence type="ECO:0000256" key="11">
    <source>
        <dbReference type="ARBA" id="ARBA00031908"/>
    </source>
</evidence>
<dbReference type="STRING" id="1514105.AOC36_07730"/>
<comment type="subcellular location">
    <subcellularLocation>
        <location evidence="1 15">Cytoplasm</location>
    </subcellularLocation>
</comment>
<reference evidence="18 19" key="1">
    <citation type="submission" date="2015-10" db="EMBL/GenBank/DDBJ databases">
        <title>Erysipelothrix larvae sp. LV19 isolated from the larval gut of the rhinoceros beetle, Trypoxylus dichotomus.</title>
        <authorList>
            <person name="Lim S."/>
            <person name="Kim B.-C."/>
        </authorList>
    </citation>
    <scope>NUCLEOTIDE SEQUENCE [LARGE SCALE GENOMIC DNA]</scope>
    <source>
        <strain evidence="18 19">LV19</strain>
    </source>
</reference>
<dbReference type="SUPFAM" id="SSF55326">
    <property type="entry name" value="PurM N-terminal domain-like"/>
    <property type="match status" value="1"/>
</dbReference>
<dbReference type="GO" id="GO:0006189">
    <property type="term" value="P:'de novo' IMP biosynthetic process"/>
    <property type="evidence" value="ECO:0007669"/>
    <property type="project" value="UniProtKB-UniRule"/>
</dbReference>
<proteinExistence type="inferred from homology"/>
<dbReference type="Gene3D" id="3.90.650.10">
    <property type="entry name" value="PurM-like C-terminal domain"/>
    <property type="match status" value="1"/>
</dbReference>
<dbReference type="InterPro" id="IPR036676">
    <property type="entry name" value="PurM-like_C_sf"/>
</dbReference>
<protein>
    <recommendedName>
        <fullName evidence="5 15">Phosphoribosylformylglycinamidine cyclo-ligase</fullName>
        <ecNumber evidence="4 15">6.3.3.1</ecNumber>
    </recommendedName>
    <alternativeName>
        <fullName evidence="12 15">AIR synthase</fullName>
    </alternativeName>
    <alternativeName>
        <fullName evidence="13 15">AIRS</fullName>
    </alternativeName>
    <alternativeName>
        <fullName evidence="11 15">Phosphoribosyl-aminoimidazole synthetase</fullName>
    </alternativeName>
</protein>
<dbReference type="InterPro" id="IPR016188">
    <property type="entry name" value="PurM-like_N"/>
</dbReference>
<dbReference type="UniPathway" id="UPA00074">
    <property type="reaction ID" value="UER00129"/>
</dbReference>
<evidence type="ECO:0000256" key="7">
    <source>
        <dbReference type="ARBA" id="ARBA00022598"/>
    </source>
</evidence>
<dbReference type="GO" id="GO:0046084">
    <property type="term" value="P:adenine biosynthetic process"/>
    <property type="evidence" value="ECO:0007669"/>
    <property type="project" value="TreeGrafter"/>
</dbReference>
<dbReference type="InterPro" id="IPR004733">
    <property type="entry name" value="PurM_cligase"/>
</dbReference>
<evidence type="ECO:0000259" key="16">
    <source>
        <dbReference type="Pfam" id="PF00586"/>
    </source>
</evidence>
<dbReference type="GO" id="GO:0005829">
    <property type="term" value="C:cytosol"/>
    <property type="evidence" value="ECO:0007669"/>
    <property type="project" value="TreeGrafter"/>
</dbReference>
<keyword evidence="19" id="KW-1185">Reference proteome</keyword>
<dbReference type="NCBIfam" id="TIGR00878">
    <property type="entry name" value="purM"/>
    <property type="match status" value="1"/>
</dbReference>
<dbReference type="InterPro" id="IPR010918">
    <property type="entry name" value="PurM-like_C_dom"/>
</dbReference>
<dbReference type="GO" id="GO:0004637">
    <property type="term" value="F:phosphoribosylamine-glycine ligase activity"/>
    <property type="evidence" value="ECO:0007669"/>
    <property type="project" value="TreeGrafter"/>
</dbReference>
<evidence type="ECO:0000256" key="14">
    <source>
        <dbReference type="ARBA" id="ARBA00049057"/>
    </source>
</evidence>
<evidence type="ECO:0000313" key="19">
    <source>
        <dbReference type="Proteomes" id="UP000063781"/>
    </source>
</evidence>
<accession>A0A0X8H0N5</accession>
<sequence length="339" mass="36710">MSEKYKAAGVDIEAGYEVVDRIKKHVGKTFNQGVMQNVGSFGALFDLAKYNIKDPVLVSGTDGVGTKLVIAQTFNRHETIGIDCVAMCVNDILAQGAMPLFFLDYLAVGKTDPVMIETIIQGIVEGCTQAGCALIGGETAEMNDLYQGDDYDLAGFAVGVQERDRLLKPEDTKPGQILIGLKSSGIHSNGFSLVRKLIFKDNDLDMNQSVDGMPLLNRLLTPTRIYVNSVMGLIDQNLVSGIAHITGGGFYENIERCLQKGLGVSINTHAWEKDEIFTLIQSLGDISDEEMYAIFNMGIGMVLVVDEAKVEPVCSHLKSKGETPVIMGEVIATPGVILR</sequence>
<dbReference type="OrthoDB" id="9802507at2"/>
<dbReference type="SUPFAM" id="SSF56042">
    <property type="entry name" value="PurM C-terminal domain-like"/>
    <property type="match status" value="1"/>
</dbReference>
<evidence type="ECO:0000256" key="8">
    <source>
        <dbReference type="ARBA" id="ARBA00022741"/>
    </source>
</evidence>
<dbReference type="EC" id="6.3.3.1" evidence="4 15"/>
<gene>
    <name evidence="15" type="primary">purM</name>
    <name evidence="18" type="ORF">AOC36_07730</name>
</gene>
<evidence type="ECO:0000256" key="3">
    <source>
        <dbReference type="ARBA" id="ARBA00010280"/>
    </source>
</evidence>
<dbReference type="Gene3D" id="3.30.1330.10">
    <property type="entry name" value="PurM-like, N-terminal domain"/>
    <property type="match status" value="1"/>
</dbReference>
<dbReference type="GO" id="GO:0004641">
    <property type="term" value="F:phosphoribosylformylglycinamidine cyclo-ligase activity"/>
    <property type="evidence" value="ECO:0007669"/>
    <property type="project" value="UniProtKB-UniRule"/>
</dbReference>
<dbReference type="InterPro" id="IPR036921">
    <property type="entry name" value="PurM-like_N_sf"/>
</dbReference>
<feature type="domain" description="PurM-like N-terminal" evidence="16">
    <location>
        <begin position="53"/>
        <end position="160"/>
    </location>
</feature>
<keyword evidence="8 15" id="KW-0547">Nucleotide-binding</keyword>
<keyword evidence="10 15" id="KW-0067">ATP-binding</keyword>
<comment type="catalytic activity">
    <reaction evidence="14 15">
        <text>2-formamido-N(1)-(5-O-phospho-beta-D-ribosyl)acetamidine + ATP = 5-amino-1-(5-phospho-beta-D-ribosyl)imidazole + ADP + phosphate + H(+)</text>
        <dbReference type="Rhea" id="RHEA:23032"/>
        <dbReference type="ChEBI" id="CHEBI:15378"/>
        <dbReference type="ChEBI" id="CHEBI:30616"/>
        <dbReference type="ChEBI" id="CHEBI:43474"/>
        <dbReference type="ChEBI" id="CHEBI:137981"/>
        <dbReference type="ChEBI" id="CHEBI:147287"/>
        <dbReference type="ChEBI" id="CHEBI:456216"/>
        <dbReference type="EC" id="6.3.3.1"/>
    </reaction>
</comment>
<dbReference type="Proteomes" id="UP000063781">
    <property type="component" value="Chromosome"/>
</dbReference>
<evidence type="ECO:0000256" key="10">
    <source>
        <dbReference type="ARBA" id="ARBA00022840"/>
    </source>
</evidence>
<evidence type="ECO:0000256" key="2">
    <source>
        <dbReference type="ARBA" id="ARBA00004686"/>
    </source>
</evidence>
<evidence type="ECO:0000256" key="12">
    <source>
        <dbReference type="ARBA" id="ARBA00032931"/>
    </source>
</evidence>
<comment type="pathway">
    <text evidence="2 15">Purine metabolism; IMP biosynthesis via de novo pathway; 5-amino-1-(5-phospho-D-ribosyl)imidazole from N(2)-formyl-N(1)-(5-phospho-D-ribosyl)glycinamide: step 2/2.</text>
</comment>
<evidence type="ECO:0000259" key="17">
    <source>
        <dbReference type="Pfam" id="PF02769"/>
    </source>
</evidence>
<dbReference type="RefSeq" id="WP_067633080.1">
    <property type="nucleotide sequence ID" value="NZ_CP013213.1"/>
</dbReference>
<dbReference type="PANTHER" id="PTHR10520">
    <property type="entry name" value="TRIFUNCTIONAL PURINE BIOSYNTHETIC PROTEIN ADENOSINE-3-RELATED"/>
    <property type="match status" value="1"/>
</dbReference>
<dbReference type="EMBL" id="CP013213">
    <property type="protein sequence ID" value="AMC93876.1"/>
    <property type="molecule type" value="Genomic_DNA"/>
</dbReference>
<dbReference type="CDD" id="cd02196">
    <property type="entry name" value="PurM"/>
    <property type="match status" value="1"/>
</dbReference>
<evidence type="ECO:0000256" key="13">
    <source>
        <dbReference type="ARBA" id="ARBA00033093"/>
    </source>
</evidence>
<evidence type="ECO:0000313" key="18">
    <source>
        <dbReference type="EMBL" id="AMC93876.1"/>
    </source>
</evidence>
<evidence type="ECO:0000256" key="5">
    <source>
        <dbReference type="ARBA" id="ARBA00020367"/>
    </source>
</evidence>
<keyword evidence="6 15" id="KW-0963">Cytoplasm</keyword>
<dbReference type="Pfam" id="PF00586">
    <property type="entry name" value="AIRS"/>
    <property type="match status" value="1"/>
</dbReference>
<feature type="domain" description="PurM-like C-terminal" evidence="17">
    <location>
        <begin position="173"/>
        <end position="337"/>
    </location>
</feature>
<evidence type="ECO:0000256" key="15">
    <source>
        <dbReference type="HAMAP-Rule" id="MF_00741"/>
    </source>
</evidence>
<organism evidence="18 19">
    <name type="scientific">Erysipelothrix larvae</name>
    <dbReference type="NCBI Taxonomy" id="1514105"/>
    <lineage>
        <taxon>Bacteria</taxon>
        <taxon>Bacillati</taxon>
        <taxon>Bacillota</taxon>
        <taxon>Erysipelotrichia</taxon>
        <taxon>Erysipelotrichales</taxon>
        <taxon>Erysipelotrichaceae</taxon>
        <taxon>Erysipelothrix</taxon>
    </lineage>
</organism>
<dbReference type="Pfam" id="PF02769">
    <property type="entry name" value="AIRS_C"/>
    <property type="match status" value="1"/>
</dbReference>
<dbReference type="FunFam" id="3.90.650.10:FF:000011">
    <property type="entry name" value="Phosphoribosylformylglycinamidine cyclo-ligase"/>
    <property type="match status" value="1"/>
</dbReference>
<dbReference type="KEGG" id="erl:AOC36_07730"/>
<name>A0A0X8H0N5_9FIRM</name>
<dbReference type="PANTHER" id="PTHR10520:SF12">
    <property type="entry name" value="TRIFUNCTIONAL PURINE BIOSYNTHETIC PROTEIN ADENOSINE-3"/>
    <property type="match status" value="1"/>
</dbReference>
<keyword evidence="7 15" id="KW-0436">Ligase</keyword>
<dbReference type="GO" id="GO:0005524">
    <property type="term" value="F:ATP binding"/>
    <property type="evidence" value="ECO:0007669"/>
    <property type="project" value="UniProtKB-KW"/>
</dbReference>
<dbReference type="FunFam" id="3.30.1330.10:FF:000001">
    <property type="entry name" value="Phosphoribosylformylglycinamidine cyclo-ligase"/>
    <property type="match status" value="1"/>
</dbReference>
<evidence type="ECO:0000256" key="1">
    <source>
        <dbReference type="ARBA" id="ARBA00004496"/>
    </source>
</evidence>
<dbReference type="HAMAP" id="MF_00741">
    <property type="entry name" value="AIRS"/>
    <property type="match status" value="1"/>
</dbReference>
<dbReference type="AlphaFoldDB" id="A0A0X8H0N5"/>